<feature type="domain" description="Sigma-54 factor interaction" evidence="9">
    <location>
        <begin position="134"/>
        <end position="361"/>
    </location>
</feature>
<dbReference type="InterPro" id="IPR027417">
    <property type="entry name" value="P-loop_NTPase"/>
</dbReference>
<evidence type="ECO:0000256" key="3">
    <source>
        <dbReference type="ARBA" id="ARBA00022840"/>
    </source>
</evidence>
<dbReference type="InterPro" id="IPR011006">
    <property type="entry name" value="CheY-like_superfamily"/>
</dbReference>
<dbReference type="CDD" id="cd00009">
    <property type="entry name" value="AAA"/>
    <property type="match status" value="1"/>
</dbReference>
<dbReference type="Pfam" id="PF00072">
    <property type="entry name" value="Response_reg"/>
    <property type="match status" value="1"/>
</dbReference>
<feature type="domain" description="Response regulatory" evidence="10">
    <location>
        <begin position="5"/>
        <end position="119"/>
    </location>
</feature>
<dbReference type="Gene3D" id="3.40.50.2300">
    <property type="match status" value="1"/>
</dbReference>
<dbReference type="PANTHER" id="PTHR32071">
    <property type="entry name" value="TRANSCRIPTIONAL REGULATORY PROTEIN"/>
    <property type="match status" value="1"/>
</dbReference>
<keyword evidence="6" id="KW-0238">DNA-binding</keyword>
<evidence type="ECO:0000259" key="10">
    <source>
        <dbReference type="PROSITE" id="PS50110"/>
    </source>
</evidence>
<dbReference type="Pfam" id="PF00158">
    <property type="entry name" value="Sigma54_activat"/>
    <property type="match status" value="1"/>
</dbReference>
<dbReference type="PROSITE" id="PS00676">
    <property type="entry name" value="SIGMA54_INTERACT_2"/>
    <property type="match status" value="1"/>
</dbReference>
<reference evidence="11 12" key="1">
    <citation type="submission" date="2018-05" db="EMBL/GenBank/DDBJ databases">
        <title>Abyssibacter profundi OUC007T gen. nov., sp. nov, a marine bacterium isolated from seawater of the Mariana Trench.</title>
        <authorList>
            <person name="Zhou S."/>
        </authorList>
    </citation>
    <scope>NUCLEOTIDE SEQUENCE [LARGE SCALE GENOMIC DNA]</scope>
    <source>
        <strain evidence="11 12">OUC007</strain>
    </source>
</reference>
<dbReference type="Gene3D" id="1.10.10.60">
    <property type="entry name" value="Homeodomain-like"/>
    <property type="match status" value="1"/>
</dbReference>
<dbReference type="InterPro" id="IPR058031">
    <property type="entry name" value="AAA_lid_NorR"/>
</dbReference>
<evidence type="ECO:0000256" key="5">
    <source>
        <dbReference type="ARBA" id="ARBA00023015"/>
    </source>
</evidence>
<dbReference type="FunFam" id="3.40.50.2300:FF:000018">
    <property type="entry name" value="DNA-binding transcriptional regulator NtrC"/>
    <property type="match status" value="1"/>
</dbReference>
<dbReference type="PROSITE" id="PS50045">
    <property type="entry name" value="SIGMA54_INTERACT_4"/>
    <property type="match status" value="1"/>
</dbReference>
<dbReference type="PANTHER" id="PTHR32071:SF116">
    <property type="entry name" value="TRANSCRIPTIONAL REGULATORY PROTEIN GLRR"/>
    <property type="match status" value="1"/>
</dbReference>
<dbReference type="InterPro" id="IPR003593">
    <property type="entry name" value="AAA+_ATPase"/>
</dbReference>
<keyword evidence="1 8" id="KW-0597">Phosphoprotein</keyword>
<dbReference type="Proteomes" id="UP000251800">
    <property type="component" value="Unassembled WGS sequence"/>
</dbReference>
<keyword evidence="5" id="KW-0805">Transcription regulation</keyword>
<proteinExistence type="predicted"/>
<keyword evidence="3" id="KW-0067">ATP-binding</keyword>
<keyword evidence="4" id="KW-0902">Two-component regulatory system</keyword>
<evidence type="ECO:0000256" key="6">
    <source>
        <dbReference type="ARBA" id="ARBA00023125"/>
    </source>
</evidence>
<protein>
    <submittedName>
        <fullName evidence="11">Two-component system response regulator GlrR</fullName>
    </submittedName>
</protein>
<dbReference type="InterPro" id="IPR025944">
    <property type="entry name" value="Sigma_54_int_dom_CS"/>
</dbReference>
<dbReference type="EMBL" id="QEQK01000001">
    <property type="protein sequence ID" value="PWN57597.1"/>
    <property type="molecule type" value="Genomic_DNA"/>
</dbReference>
<evidence type="ECO:0000256" key="7">
    <source>
        <dbReference type="ARBA" id="ARBA00023163"/>
    </source>
</evidence>
<dbReference type="InterPro" id="IPR002078">
    <property type="entry name" value="Sigma_54_int"/>
</dbReference>
<accession>A0A363UQ10</accession>
<dbReference type="SUPFAM" id="SSF52172">
    <property type="entry name" value="CheY-like"/>
    <property type="match status" value="1"/>
</dbReference>
<keyword evidence="12" id="KW-1185">Reference proteome</keyword>
<dbReference type="FunFam" id="3.40.50.300:FF:000006">
    <property type="entry name" value="DNA-binding transcriptional regulator NtrC"/>
    <property type="match status" value="1"/>
</dbReference>
<dbReference type="Gene3D" id="3.40.50.300">
    <property type="entry name" value="P-loop containing nucleotide triphosphate hydrolases"/>
    <property type="match status" value="1"/>
</dbReference>
<dbReference type="GO" id="GO:0003677">
    <property type="term" value="F:DNA binding"/>
    <property type="evidence" value="ECO:0007669"/>
    <property type="project" value="UniProtKB-KW"/>
</dbReference>
<feature type="modified residue" description="4-aspartylphosphate" evidence="8">
    <location>
        <position position="54"/>
    </location>
</feature>
<keyword evidence="2" id="KW-0547">Nucleotide-binding</keyword>
<evidence type="ECO:0000256" key="1">
    <source>
        <dbReference type="ARBA" id="ARBA00022553"/>
    </source>
</evidence>
<dbReference type="AlphaFoldDB" id="A0A363UQ10"/>
<organism evidence="11 12">
    <name type="scientific">Abyssibacter profundi</name>
    <dbReference type="NCBI Taxonomy" id="2182787"/>
    <lineage>
        <taxon>Bacteria</taxon>
        <taxon>Pseudomonadati</taxon>
        <taxon>Pseudomonadota</taxon>
        <taxon>Gammaproteobacteria</taxon>
        <taxon>Chromatiales</taxon>
        <taxon>Oceanococcaceae</taxon>
        <taxon>Abyssibacter</taxon>
    </lineage>
</organism>
<dbReference type="Gene3D" id="1.10.8.60">
    <property type="match status" value="1"/>
</dbReference>
<dbReference type="PROSITE" id="PS50110">
    <property type="entry name" value="RESPONSE_REGULATORY"/>
    <property type="match status" value="1"/>
</dbReference>
<comment type="caution">
    <text evidence="11">The sequence shown here is derived from an EMBL/GenBank/DDBJ whole genome shotgun (WGS) entry which is preliminary data.</text>
</comment>
<evidence type="ECO:0000259" key="9">
    <source>
        <dbReference type="PROSITE" id="PS50045"/>
    </source>
</evidence>
<sequence>MTDASILLVDDDDGLRRLLSMRLGAAGFDVQEAESAEAALASVRRERPAIVVTDLKMDGMDGMGLLENLREHYPGLPVILLTAHGTIPDAVEATQSGAYDFLTKPVDHAELIDRVRSAVAQSTGDGDQDWAEDIITASPVMTQVLDDARRVAATDSSVLIQGASGTGKEVLAQAIHNASSRCKKPFIAINCGAIPADLLESELFGHTKGSFTGATRDHTGLFQSAEGGTVFLDEIGDMPMELQVKLLRVLQERQIRPVGSARSIDVDVRVLSATHQDLNQAIADGRFREDLLYRLNVVTLHLPPLDERREDIPLLADHLLVKLTRNTRRKVLAPEALEWLVGADWPGNIRQLSNVLERCVALAPGRVIDAELVRRALGQAAHRITPLAEARDEFVRDYLVKLLKIAGGNVSQAARMAERNRTEFYKLLARHDVDPGDFKE</sequence>
<dbReference type="SMART" id="SM00448">
    <property type="entry name" value="REC"/>
    <property type="match status" value="1"/>
</dbReference>
<evidence type="ECO:0000256" key="8">
    <source>
        <dbReference type="PROSITE-ProRule" id="PRU00169"/>
    </source>
</evidence>
<evidence type="ECO:0000256" key="4">
    <source>
        <dbReference type="ARBA" id="ARBA00023012"/>
    </source>
</evidence>
<dbReference type="InterPro" id="IPR025943">
    <property type="entry name" value="Sigma_54_int_dom_ATP-bd_2"/>
</dbReference>
<evidence type="ECO:0000313" key="12">
    <source>
        <dbReference type="Proteomes" id="UP000251800"/>
    </source>
</evidence>
<dbReference type="Pfam" id="PF25601">
    <property type="entry name" value="AAA_lid_14"/>
    <property type="match status" value="1"/>
</dbReference>
<name>A0A363UQ10_9GAMM</name>
<dbReference type="GO" id="GO:0006355">
    <property type="term" value="P:regulation of DNA-templated transcription"/>
    <property type="evidence" value="ECO:0007669"/>
    <property type="project" value="InterPro"/>
</dbReference>
<dbReference type="InterPro" id="IPR009057">
    <property type="entry name" value="Homeodomain-like_sf"/>
</dbReference>
<keyword evidence="7" id="KW-0804">Transcription</keyword>
<evidence type="ECO:0000313" key="11">
    <source>
        <dbReference type="EMBL" id="PWN57597.1"/>
    </source>
</evidence>
<evidence type="ECO:0000256" key="2">
    <source>
        <dbReference type="ARBA" id="ARBA00022741"/>
    </source>
</evidence>
<dbReference type="SUPFAM" id="SSF52540">
    <property type="entry name" value="P-loop containing nucleoside triphosphate hydrolases"/>
    <property type="match status" value="1"/>
</dbReference>
<dbReference type="RefSeq" id="WP_109718453.1">
    <property type="nucleotide sequence ID" value="NZ_QEQK01000001.1"/>
</dbReference>
<gene>
    <name evidence="11" type="ORF">DEH80_00185</name>
</gene>
<dbReference type="PROSITE" id="PS00688">
    <property type="entry name" value="SIGMA54_INTERACT_3"/>
    <property type="match status" value="1"/>
</dbReference>
<dbReference type="GO" id="GO:0000160">
    <property type="term" value="P:phosphorelay signal transduction system"/>
    <property type="evidence" value="ECO:0007669"/>
    <property type="project" value="UniProtKB-KW"/>
</dbReference>
<dbReference type="InterPro" id="IPR001789">
    <property type="entry name" value="Sig_transdc_resp-reg_receiver"/>
</dbReference>
<dbReference type="SMART" id="SM00382">
    <property type="entry name" value="AAA"/>
    <property type="match status" value="1"/>
</dbReference>
<dbReference type="OrthoDB" id="9804019at2"/>
<dbReference type="GO" id="GO:0005524">
    <property type="term" value="F:ATP binding"/>
    <property type="evidence" value="ECO:0007669"/>
    <property type="project" value="UniProtKB-KW"/>
</dbReference>
<dbReference type="SUPFAM" id="SSF46689">
    <property type="entry name" value="Homeodomain-like"/>
    <property type="match status" value="1"/>
</dbReference>